<keyword evidence="8" id="KW-0902">Two-component regulatory system</keyword>
<name>A0A975MQ88_9GAMM</name>
<dbReference type="CDD" id="cd00130">
    <property type="entry name" value="PAS"/>
    <property type="match status" value="2"/>
</dbReference>
<dbReference type="EC" id="2.7.13.3" evidence="2"/>
<organism evidence="11 12">
    <name type="scientific">Methylomonas paludis</name>
    <dbReference type="NCBI Taxonomy" id="1173101"/>
    <lineage>
        <taxon>Bacteria</taxon>
        <taxon>Pseudomonadati</taxon>
        <taxon>Pseudomonadota</taxon>
        <taxon>Gammaproteobacteria</taxon>
        <taxon>Methylococcales</taxon>
        <taxon>Methylococcaceae</taxon>
        <taxon>Methylomonas</taxon>
    </lineage>
</organism>
<accession>A0A975MQ88</accession>
<dbReference type="Gene3D" id="3.30.450.20">
    <property type="entry name" value="PAS domain"/>
    <property type="match status" value="2"/>
</dbReference>
<feature type="domain" description="PAC" evidence="10">
    <location>
        <begin position="134"/>
        <end position="186"/>
    </location>
</feature>
<proteinExistence type="predicted"/>
<evidence type="ECO:0000256" key="5">
    <source>
        <dbReference type="ARBA" id="ARBA00022741"/>
    </source>
</evidence>
<dbReference type="KEGG" id="mpad:KEF85_06170"/>
<dbReference type="RefSeq" id="WP_215584085.1">
    <property type="nucleotide sequence ID" value="NZ_CP073754.1"/>
</dbReference>
<dbReference type="SMART" id="SM00086">
    <property type="entry name" value="PAC"/>
    <property type="match status" value="2"/>
</dbReference>
<dbReference type="InterPro" id="IPR003594">
    <property type="entry name" value="HATPase_dom"/>
</dbReference>
<dbReference type="PRINTS" id="PR00344">
    <property type="entry name" value="BCTRLSENSOR"/>
</dbReference>
<dbReference type="SUPFAM" id="SSF47384">
    <property type="entry name" value="Homodimeric domain of signal transducing histidine kinase"/>
    <property type="match status" value="1"/>
</dbReference>
<keyword evidence="5" id="KW-0547">Nucleotide-binding</keyword>
<keyword evidence="3" id="KW-0597">Phosphoprotein</keyword>
<evidence type="ECO:0000259" key="10">
    <source>
        <dbReference type="PROSITE" id="PS50113"/>
    </source>
</evidence>
<evidence type="ECO:0000256" key="4">
    <source>
        <dbReference type="ARBA" id="ARBA00022679"/>
    </source>
</evidence>
<dbReference type="InterPro" id="IPR035965">
    <property type="entry name" value="PAS-like_dom_sf"/>
</dbReference>
<evidence type="ECO:0000256" key="2">
    <source>
        <dbReference type="ARBA" id="ARBA00012438"/>
    </source>
</evidence>
<protein>
    <recommendedName>
        <fullName evidence="2">histidine kinase</fullName>
        <ecNumber evidence="2">2.7.13.3</ecNumber>
    </recommendedName>
</protein>
<sequence>MQKRSDQQKAQLFESHYNAAQFKSSGDGLKSDNAAGINADNLSVPGVVKILEGQEQAKLQHLKQHNLNLLNNYAPAAIAIFDRNMRYLSASARWISDFNIQGEVLGQSHYQIFTNLCSACIDYHRRAMAGEIITADNYRFEMPNGEVRWLRLEMGPWREENGEIGGIVIFTEDNTQRKKAELESEVSRAKLQAALSSMHDAVYIANDHGEMIDFNQAFVSFHRFQSKADCPLHFAEYRTELDVFLMNGEPARREQLPVARALTGEAASGVEYTLRSKRTGETWIGHYSFAPIHNSAGQISGAVVNARDITQQRNMEKLIQIKRIQLDEANQHLLVRQTAAAIAHELNQPLAAVANYTSVALHILETDTQNLETLRYALTHAEQQAQRAGKVMHELMALLYKNQSEKEPLDMPAVMAEAVEIALGNCGSCRQPQLIWQIEPALSPVLGNYLQIQKVVVNLIANAIQAMQSIDAAQATLVLSIAGFVEDAALQHFCVSDSGTGLSQKAINEVFQPFYSTKATGLGMGLAISRTIIEAHGGKLWAESNPGAGASFHFTLPVTK</sequence>
<dbReference type="EMBL" id="CP073754">
    <property type="protein sequence ID" value="QWF72038.1"/>
    <property type="molecule type" value="Genomic_DNA"/>
</dbReference>
<dbReference type="NCBIfam" id="TIGR00229">
    <property type="entry name" value="sensory_box"/>
    <property type="match status" value="1"/>
</dbReference>
<comment type="catalytic activity">
    <reaction evidence="1">
        <text>ATP + protein L-histidine = ADP + protein N-phospho-L-histidine.</text>
        <dbReference type="EC" id="2.7.13.3"/>
    </reaction>
</comment>
<keyword evidence="7" id="KW-0067">ATP-binding</keyword>
<dbReference type="InterPro" id="IPR000700">
    <property type="entry name" value="PAS-assoc_C"/>
</dbReference>
<keyword evidence="12" id="KW-1185">Reference proteome</keyword>
<dbReference type="AlphaFoldDB" id="A0A975MQ88"/>
<dbReference type="PROSITE" id="PS50113">
    <property type="entry name" value="PAC"/>
    <property type="match status" value="2"/>
</dbReference>
<dbReference type="Proteomes" id="UP000676649">
    <property type="component" value="Chromosome"/>
</dbReference>
<evidence type="ECO:0000256" key="8">
    <source>
        <dbReference type="ARBA" id="ARBA00023012"/>
    </source>
</evidence>
<gene>
    <name evidence="11" type="ORF">KEF85_06170</name>
</gene>
<evidence type="ECO:0000313" key="12">
    <source>
        <dbReference type="Proteomes" id="UP000676649"/>
    </source>
</evidence>
<dbReference type="SUPFAM" id="SSF55785">
    <property type="entry name" value="PYP-like sensor domain (PAS domain)"/>
    <property type="match status" value="2"/>
</dbReference>
<dbReference type="PANTHER" id="PTHR43065">
    <property type="entry name" value="SENSOR HISTIDINE KINASE"/>
    <property type="match status" value="1"/>
</dbReference>
<dbReference type="SMART" id="SM00387">
    <property type="entry name" value="HATPase_c"/>
    <property type="match status" value="1"/>
</dbReference>
<evidence type="ECO:0000256" key="6">
    <source>
        <dbReference type="ARBA" id="ARBA00022777"/>
    </source>
</evidence>
<evidence type="ECO:0000313" key="11">
    <source>
        <dbReference type="EMBL" id="QWF72038.1"/>
    </source>
</evidence>
<dbReference type="Pfam" id="PF08448">
    <property type="entry name" value="PAS_4"/>
    <property type="match status" value="2"/>
</dbReference>
<dbReference type="CDD" id="cd00082">
    <property type="entry name" value="HisKA"/>
    <property type="match status" value="1"/>
</dbReference>
<dbReference type="GO" id="GO:0000155">
    <property type="term" value="F:phosphorelay sensor kinase activity"/>
    <property type="evidence" value="ECO:0007669"/>
    <property type="project" value="InterPro"/>
</dbReference>
<dbReference type="PROSITE" id="PS50109">
    <property type="entry name" value="HIS_KIN"/>
    <property type="match status" value="1"/>
</dbReference>
<dbReference type="SUPFAM" id="SSF55874">
    <property type="entry name" value="ATPase domain of HSP90 chaperone/DNA topoisomerase II/histidine kinase"/>
    <property type="match status" value="1"/>
</dbReference>
<dbReference type="InterPro" id="IPR005467">
    <property type="entry name" value="His_kinase_dom"/>
</dbReference>
<dbReference type="InterPro" id="IPR003661">
    <property type="entry name" value="HisK_dim/P_dom"/>
</dbReference>
<dbReference type="InterPro" id="IPR000014">
    <property type="entry name" value="PAS"/>
</dbReference>
<evidence type="ECO:0000259" key="9">
    <source>
        <dbReference type="PROSITE" id="PS50109"/>
    </source>
</evidence>
<dbReference type="InterPro" id="IPR036890">
    <property type="entry name" value="HATPase_C_sf"/>
</dbReference>
<dbReference type="InterPro" id="IPR004358">
    <property type="entry name" value="Sig_transdc_His_kin-like_C"/>
</dbReference>
<keyword evidence="4" id="KW-0808">Transferase</keyword>
<dbReference type="Pfam" id="PF00512">
    <property type="entry name" value="HisKA"/>
    <property type="match status" value="1"/>
</dbReference>
<dbReference type="GO" id="GO:0005524">
    <property type="term" value="F:ATP binding"/>
    <property type="evidence" value="ECO:0007669"/>
    <property type="project" value="UniProtKB-KW"/>
</dbReference>
<dbReference type="SMART" id="SM00388">
    <property type="entry name" value="HisKA"/>
    <property type="match status" value="1"/>
</dbReference>
<dbReference type="PANTHER" id="PTHR43065:SF10">
    <property type="entry name" value="PEROXIDE STRESS-ACTIVATED HISTIDINE KINASE MAK3"/>
    <property type="match status" value="1"/>
</dbReference>
<dbReference type="InterPro" id="IPR036097">
    <property type="entry name" value="HisK_dim/P_sf"/>
</dbReference>
<keyword evidence="6" id="KW-0418">Kinase</keyword>
<reference evidence="11" key="1">
    <citation type="submission" date="2021-04" db="EMBL/GenBank/DDBJ databases">
        <title>Draft genome sequence data of methanotrophic Methylovulum sp. strain S1L and Methylomonas sp. strain S2AM isolated from boreal lake water columns.</title>
        <authorList>
            <person name="Rissanen A.J."/>
            <person name="Mangayil R."/>
            <person name="Svenning M.M."/>
            <person name="Khanongnuch R."/>
        </authorList>
    </citation>
    <scope>NUCLEOTIDE SEQUENCE</scope>
    <source>
        <strain evidence="11">S2AM</strain>
    </source>
</reference>
<dbReference type="Gene3D" id="3.30.565.10">
    <property type="entry name" value="Histidine kinase-like ATPase, C-terminal domain"/>
    <property type="match status" value="1"/>
</dbReference>
<evidence type="ECO:0000256" key="1">
    <source>
        <dbReference type="ARBA" id="ARBA00000085"/>
    </source>
</evidence>
<evidence type="ECO:0000256" key="3">
    <source>
        <dbReference type="ARBA" id="ARBA00022553"/>
    </source>
</evidence>
<feature type="domain" description="PAC" evidence="10">
    <location>
        <begin position="268"/>
        <end position="321"/>
    </location>
</feature>
<feature type="domain" description="Histidine kinase" evidence="9">
    <location>
        <begin position="341"/>
        <end position="560"/>
    </location>
</feature>
<dbReference type="Gene3D" id="1.10.287.130">
    <property type="match status" value="1"/>
</dbReference>
<dbReference type="InterPro" id="IPR001610">
    <property type="entry name" value="PAC"/>
</dbReference>
<dbReference type="InterPro" id="IPR013656">
    <property type="entry name" value="PAS_4"/>
</dbReference>
<evidence type="ECO:0000256" key="7">
    <source>
        <dbReference type="ARBA" id="ARBA00022840"/>
    </source>
</evidence>
<dbReference type="Pfam" id="PF02518">
    <property type="entry name" value="HATPase_c"/>
    <property type="match status" value="1"/>
</dbReference>